<proteinExistence type="predicted"/>
<dbReference type="EMBL" id="CM000764">
    <property type="protein sequence ID" value="KXG28749.1"/>
    <property type="molecule type" value="Genomic_DNA"/>
</dbReference>
<evidence type="ECO:0000313" key="2">
    <source>
        <dbReference type="EMBL" id="KXG28749.1"/>
    </source>
</evidence>
<organism evidence="2 3">
    <name type="scientific">Sorghum bicolor</name>
    <name type="common">Sorghum</name>
    <name type="synonym">Sorghum vulgare</name>
    <dbReference type="NCBI Taxonomy" id="4558"/>
    <lineage>
        <taxon>Eukaryota</taxon>
        <taxon>Viridiplantae</taxon>
        <taxon>Streptophyta</taxon>
        <taxon>Embryophyta</taxon>
        <taxon>Tracheophyta</taxon>
        <taxon>Spermatophyta</taxon>
        <taxon>Magnoliopsida</taxon>
        <taxon>Liliopsida</taxon>
        <taxon>Poales</taxon>
        <taxon>Poaceae</taxon>
        <taxon>PACMAD clade</taxon>
        <taxon>Panicoideae</taxon>
        <taxon>Andropogonodae</taxon>
        <taxon>Andropogoneae</taxon>
        <taxon>Sorghinae</taxon>
        <taxon>Sorghum</taxon>
    </lineage>
</organism>
<evidence type="ECO:0000256" key="1">
    <source>
        <dbReference type="SAM" id="MobiDB-lite"/>
    </source>
</evidence>
<feature type="region of interest" description="Disordered" evidence="1">
    <location>
        <begin position="1"/>
        <end position="20"/>
    </location>
</feature>
<dbReference type="InParanoid" id="A0A1B6PSV4"/>
<evidence type="ECO:0000313" key="3">
    <source>
        <dbReference type="Proteomes" id="UP000000768"/>
    </source>
</evidence>
<keyword evidence="3" id="KW-1185">Reference proteome</keyword>
<gene>
    <name evidence="2" type="ORF">SORBI_3005G161400</name>
</gene>
<dbReference type="Gramene" id="KXG28749">
    <property type="protein sequence ID" value="KXG28749"/>
    <property type="gene ID" value="SORBI_3005G161400"/>
</dbReference>
<protein>
    <submittedName>
        <fullName evidence="2">Uncharacterized protein</fullName>
    </submittedName>
</protein>
<dbReference type="AlphaFoldDB" id="A0A1B6PSV4"/>
<reference evidence="3" key="2">
    <citation type="journal article" date="2018" name="Plant J.">
        <title>The Sorghum bicolor reference genome: improved assembly, gene annotations, a transcriptome atlas, and signatures of genome organization.</title>
        <authorList>
            <person name="McCormick R.F."/>
            <person name="Truong S.K."/>
            <person name="Sreedasyam A."/>
            <person name="Jenkins J."/>
            <person name="Shu S."/>
            <person name="Sims D."/>
            <person name="Kennedy M."/>
            <person name="Amirebrahimi M."/>
            <person name="Weers B.D."/>
            <person name="McKinley B."/>
            <person name="Mattison A."/>
            <person name="Morishige D.T."/>
            <person name="Grimwood J."/>
            <person name="Schmutz J."/>
            <person name="Mullet J.E."/>
        </authorList>
    </citation>
    <scope>NUCLEOTIDE SEQUENCE [LARGE SCALE GENOMIC DNA]</scope>
    <source>
        <strain evidence="3">cv. BTx623</strain>
    </source>
</reference>
<reference evidence="2 3" key="1">
    <citation type="journal article" date="2009" name="Nature">
        <title>The Sorghum bicolor genome and the diversification of grasses.</title>
        <authorList>
            <person name="Paterson A.H."/>
            <person name="Bowers J.E."/>
            <person name="Bruggmann R."/>
            <person name="Dubchak I."/>
            <person name="Grimwood J."/>
            <person name="Gundlach H."/>
            <person name="Haberer G."/>
            <person name="Hellsten U."/>
            <person name="Mitros T."/>
            <person name="Poliakov A."/>
            <person name="Schmutz J."/>
            <person name="Spannagl M."/>
            <person name="Tang H."/>
            <person name="Wang X."/>
            <person name="Wicker T."/>
            <person name="Bharti A.K."/>
            <person name="Chapman J."/>
            <person name="Feltus F.A."/>
            <person name="Gowik U."/>
            <person name="Grigoriev I.V."/>
            <person name="Lyons E."/>
            <person name="Maher C.A."/>
            <person name="Martis M."/>
            <person name="Narechania A."/>
            <person name="Otillar R.P."/>
            <person name="Penning B.W."/>
            <person name="Salamov A.A."/>
            <person name="Wang Y."/>
            <person name="Zhang L."/>
            <person name="Carpita N.C."/>
            <person name="Freeling M."/>
            <person name="Gingle A.R."/>
            <person name="Hash C.T."/>
            <person name="Keller B."/>
            <person name="Klein P."/>
            <person name="Kresovich S."/>
            <person name="McCann M.C."/>
            <person name="Ming R."/>
            <person name="Peterson D.G."/>
            <person name="Mehboob-ur-Rahman"/>
            <person name="Ware D."/>
            <person name="Westhoff P."/>
            <person name="Mayer K.F."/>
            <person name="Messing J."/>
            <person name="Rokhsar D.S."/>
        </authorList>
    </citation>
    <scope>NUCLEOTIDE SEQUENCE [LARGE SCALE GENOMIC DNA]</scope>
    <source>
        <strain evidence="3">cv. BTx623</strain>
    </source>
</reference>
<dbReference type="Proteomes" id="UP000000768">
    <property type="component" value="Chromosome 5"/>
</dbReference>
<name>A0A1B6PSV4_SORBI</name>
<sequence>MQQLATITSPPFTSSRLTSSWAPSPLLTPSCKHQRRNISSSSLPSPWLPSLPYVFLSFLHNNSSRVPSTSLLTLMHTLEKENLHLLPILYHGRPFSPLQNPLHSLHQRAVLSLLQFVLPLHHSF</sequence>
<accession>A0A1B6PSV4</accession>